<protein>
    <submittedName>
        <fullName evidence="1">Uncharacterized protein</fullName>
    </submittedName>
</protein>
<keyword evidence="2" id="KW-1185">Reference proteome</keyword>
<evidence type="ECO:0000313" key="1">
    <source>
        <dbReference type="EMBL" id="KAI4343499.1"/>
    </source>
</evidence>
<name>A0ACB9P3N0_BAUVA</name>
<reference evidence="1 2" key="1">
    <citation type="journal article" date="2022" name="DNA Res.">
        <title>Chromosomal-level genome assembly of the orchid tree Bauhinia variegata (Leguminosae; Cercidoideae) supports the allotetraploid origin hypothesis of Bauhinia.</title>
        <authorList>
            <person name="Zhong Y."/>
            <person name="Chen Y."/>
            <person name="Zheng D."/>
            <person name="Pang J."/>
            <person name="Liu Y."/>
            <person name="Luo S."/>
            <person name="Meng S."/>
            <person name="Qian L."/>
            <person name="Wei D."/>
            <person name="Dai S."/>
            <person name="Zhou R."/>
        </authorList>
    </citation>
    <scope>NUCLEOTIDE SEQUENCE [LARGE SCALE GENOMIC DNA]</scope>
    <source>
        <strain evidence="1">BV-YZ2020</strain>
    </source>
</reference>
<proteinExistence type="predicted"/>
<gene>
    <name evidence="1" type="ORF">L6164_010839</name>
</gene>
<comment type="caution">
    <text evidence="1">The sequence shown here is derived from an EMBL/GenBank/DDBJ whole genome shotgun (WGS) entry which is preliminary data.</text>
</comment>
<dbReference type="Proteomes" id="UP000828941">
    <property type="component" value="Chromosome 5"/>
</dbReference>
<accession>A0ACB9P3N0</accession>
<sequence length="634" mass="70838">MRMSEASEFASKIKGTNMVCHWDPLKLLIRWLILLSFSRLCYTSSDPDVEGEALLEFLKGLNDVNHRVNWDEYLVSPCYSWSHITCRDGHVITLSLPSNGFSGTPSPSIAKLKYLVTLELQGNNLSGLLPDYVANLTNLQYLNLADNNFNGPIPATWGQFSSLRNLILRGNDLSGPIPDTLANISGLATLDLSSNDLTGSIPSQLFSLPFFNFSDTRLHCGSSLEKPCVSNSALPASTNKSKLAVIVSSASCVAFALLSLGAIFGYRSRYTPKNKKDVFVDVSGEDESKFLYWQLRRFSLRELQLATNNFSESNVIGHGGFGKVYKGVLSDHTKVAVKRLTDYYNPAGEAAFIREVELLSVAAHRNLLRLIGFCATSTERILVYPFMENLSVANRLRDLKPGEKGLDWATRKRVAFGTAHGLEYLHEQCIPKIIHRDLKAANILLDDEFEAVLGDFGLTKLVDTGMTHVTTQVRGTMGHIAPEYLSTGKSSEKTDVFGYGITLLELVTGQRAIDLSRLEEEEDVLLLDHIKKLLRENRLEDIVDTNLESYDPKEVERVVQVAMLCAQGSPEERPMMSEVLKLLQGVDLPERWAQWERDQLQEATIEKFSPRNQDIVWDGETSHDQEAIQLSRAR</sequence>
<organism evidence="1 2">
    <name type="scientific">Bauhinia variegata</name>
    <name type="common">Purple orchid tree</name>
    <name type="synonym">Phanera variegata</name>
    <dbReference type="NCBI Taxonomy" id="167791"/>
    <lineage>
        <taxon>Eukaryota</taxon>
        <taxon>Viridiplantae</taxon>
        <taxon>Streptophyta</taxon>
        <taxon>Embryophyta</taxon>
        <taxon>Tracheophyta</taxon>
        <taxon>Spermatophyta</taxon>
        <taxon>Magnoliopsida</taxon>
        <taxon>eudicotyledons</taxon>
        <taxon>Gunneridae</taxon>
        <taxon>Pentapetalae</taxon>
        <taxon>rosids</taxon>
        <taxon>fabids</taxon>
        <taxon>Fabales</taxon>
        <taxon>Fabaceae</taxon>
        <taxon>Cercidoideae</taxon>
        <taxon>Cercideae</taxon>
        <taxon>Bauhiniinae</taxon>
        <taxon>Bauhinia</taxon>
    </lineage>
</organism>
<evidence type="ECO:0000313" key="2">
    <source>
        <dbReference type="Proteomes" id="UP000828941"/>
    </source>
</evidence>
<dbReference type="EMBL" id="CM039430">
    <property type="protein sequence ID" value="KAI4343499.1"/>
    <property type="molecule type" value="Genomic_DNA"/>
</dbReference>